<organism evidence="1 2">
    <name type="scientific">Rotaria magnacalcarata</name>
    <dbReference type="NCBI Taxonomy" id="392030"/>
    <lineage>
        <taxon>Eukaryota</taxon>
        <taxon>Metazoa</taxon>
        <taxon>Spiralia</taxon>
        <taxon>Gnathifera</taxon>
        <taxon>Rotifera</taxon>
        <taxon>Eurotatoria</taxon>
        <taxon>Bdelloidea</taxon>
        <taxon>Philodinida</taxon>
        <taxon>Philodinidae</taxon>
        <taxon>Rotaria</taxon>
    </lineage>
</organism>
<feature type="non-terminal residue" evidence="1">
    <location>
        <position position="1"/>
    </location>
</feature>
<reference evidence="1" key="1">
    <citation type="submission" date="2021-02" db="EMBL/GenBank/DDBJ databases">
        <authorList>
            <person name="Nowell W R."/>
        </authorList>
    </citation>
    <scope>NUCLEOTIDE SEQUENCE</scope>
</reference>
<proteinExistence type="predicted"/>
<dbReference type="AlphaFoldDB" id="A0A8S2WX51"/>
<evidence type="ECO:0000313" key="1">
    <source>
        <dbReference type="EMBL" id="CAF4466219.1"/>
    </source>
</evidence>
<dbReference type="Proteomes" id="UP000681720">
    <property type="component" value="Unassembled WGS sequence"/>
</dbReference>
<gene>
    <name evidence="1" type="ORF">GIL414_LOCUS33109</name>
</gene>
<sequence length="55" mass="6408">ANDGLINNKIFVYRGLDYYGYEMARLVENTPNFQHTVSTKIILPGVFSIFFDYLE</sequence>
<evidence type="ECO:0000313" key="2">
    <source>
        <dbReference type="Proteomes" id="UP000681720"/>
    </source>
</evidence>
<protein>
    <submittedName>
        <fullName evidence="1">Uncharacterized protein</fullName>
    </submittedName>
</protein>
<comment type="caution">
    <text evidence="1">The sequence shown here is derived from an EMBL/GenBank/DDBJ whole genome shotgun (WGS) entry which is preliminary data.</text>
</comment>
<dbReference type="EMBL" id="CAJOBJ010072429">
    <property type="protein sequence ID" value="CAF4466219.1"/>
    <property type="molecule type" value="Genomic_DNA"/>
</dbReference>
<name>A0A8S2WX51_9BILA</name>
<accession>A0A8S2WX51</accession>